<dbReference type="AlphaFoldDB" id="X1L7L1"/>
<name>X1L7L1_9ZZZZ</name>
<feature type="non-terminal residue" evidence="1">
    <location>
        <position position="99"/>
    </location>
</feature>
<comment type="caution">
    <text evidence="1">The sequence shown here is derived from an EMBL/GenBank/DDBJ whole genome shotgun (WGS) entry which is preliminary data.</text>
</comment>
<sequence length="99" mass="10721">MDMKTEAIIPSRLLPKTGQVISYVDGDDGFHQAGWWKGTKSANLKTRFEVRTIGLVDVVIDNATGLMWPKDVAGDGGIMAISDFWAAQMGFAEALDFAG</sequence>
<reference evidence="1" key="1">
    <citation type="journal article" date="2014" name="Front. Microbiol.">
        <title>High frequency of phylogenetically diverse reductive dehalogenase-homologous genes in deep subseafloor sedimentary metagenomes.</title>
        <authorList>
            <person name="Kawai M."/>
            <person name="Futagami T."/>
            <person name="Toyoda A."/>
            <person name="Takaki Y."/>
            <person name="Nishi S."/>
            <person name="Hori S."/>
            <person name="Arai W."/>
            <person name="Tsubouchi T."/>
            <person name="Morono Y."/>
            <person name="Uchiyama I."/>
            <person name="Ito T."/>
            <person name="Fujiyama A."/>
            <person name="Inagaki F."/>
            <person name="Takami H."/>
        </authorList>
    </citation>
    <scope>NUCLEOTIDE SEQUENCE</scope>
    <source>
        <strain evidence="1">Expedition CK06-06</strain>
    </source>
</reference>
<dbReference type="EMBL" id="BARU01045990">
    <property type="protein sequence ID" value="GAH98409.1"/>
    <property type="molecule type" value="Genomic_DNA"/>
</dbReference>
<proteinExistence type="predicted"/>
<accession>X1L7L1</accession>
<gene>
    <name evidence="1" type="ORF">S03H2_69563</name>
</gene>
<protein>
    <submittedName>
        <fullName evidence="1">Uncharacterized protein</fullName>
    </submittedName>
</protein>
<organism evidence="1">
    <name type="scientific">marine sediment metagenome</name>
    <dbReference type="NCBI Taxonomy" id="412755"/>
    <lineage>
        <taxon>unclassified sequences</taxon>
        <taxon>metagenomes</taxon>
        <taxon>ecological metagenomes</taxon>
    </lineage>
</organism>
<evidence type="ECO:0000313" key="1">
    <source>
        <dbReference type="EMBL" id="GAH98409.1"/>
    </source>
</evidence>